<dbReference type="AlphaFoldDB" id="A0A6A6KDT5"/>
<dbReference type="SUPFAM" id="SSF51430">
    <property type="entry name" value="NAD(P)-linked oxidoreductase"/>
    <property type="match status" value="1"/>
</dbReference>
<dbReference type="InterPro" id="IPR018170">
    <property type="entry name" value="Aldo/ket_reductase_CS"/>
</dbReference>
<dbReference type="Proteomes" id="UP000467840">
    <property type="component" value="Chromosome 3"/>
</dbReference>
<dbReference type="Pfam" id="PF00248">
    <property type="entry name" value="Aldo_ket_red"/>
    <property type="match status" value="1"/>
</dbReference>
<dbReference type="PANTHER" id="PTHR11732">
    <property type="entry name" value="ALDO/KETO REDUCTASE"/>
    <property type="match status" value="1"/>
</dbReference>
<dbReference type="PROSITE" id="PS00062">
    <property type="entry name" value="ALDOKETO_REDUCTASE_2"/>
    <property type="match status" value="1"/>
</dbReference>
<dbReference type="InterPro" id="IPR036812">
    <property type="entry name" value="NAD(P)_OxRdtase_dom_sf"/>
</dbReference>
<dbReference type="Gene3D" id="3.20.20.100">
    <property type="entry name" value="NADP-dependent oxidoreductase domain"/>
    <property type="match status" value="1"/>
</dbReference>
<evidence type="ECO:0000313" key="3">
    <source>
        <dbReference type="Proteomes" id="UP000467840"/>
    </source>
</evidence>
<reference evidence="2 3" key="1">
    <citation type="journal article" date="2020" name="Mol. Plant">
        <title>The Chromosome-Based Rubber Tree Genome Provides New Insights into Spurge Genome Evolution and Rubber Biosynthesis.</title>
        <authorList>
            <person name="Liu J."/>
            <person name="Shi C."/>
            <person name="Shi C.C."/>
            <person name="Li W."/>
            <person name="Zhang Q.J."/>
            <person name="Zhang Y."/>
            <person name="Li K."/>
            <person name="Lu H.F."/>
            <person name="Shi C."/>
            <person name="Zhu S.T."/>
            <person name="Xiao Z.Y."/>
            <person name="Nan H."/>
            <person name="Yue Y."/>
            <person name="Zhu X.G."/>
            <person name="Wu Y."/>
            <person name="Hong X.N."/>
            <person name="Fan G.Y."/>
            <person name="Tong Y."/>
            <person name="Zhang D."/>
            <person name="Mao C.L."/>
            <person name="Liu Y.L."/>
            <person name="Hao S.J."/>
            <person name="Liu W.Q."/>
            <person name="Lv M.Q."/>
            <person name="Zhang H.B."/>
            <person name="Liu Y."/>
            <person name="Hu-Tang G.R."/>
            <person name="Wang J.P."/>
            <person name="Wang J.H."/>
            <person name="Sun Y.H."/>
            <person name="Ni S.B."/>
            <person name="Chen W.B."/>
            <person name="Zhang X.C."/>
            <person name="Jiao Y.N."/>
            <person name="Eichler E.E."/>
            <person name="Li G.H."/>
            <person name="Liu X."/>
            <person name="Gao L.Z."/>
        </authorList>
    </citation>
    <scope>NUCLEOTIDE SEQUENCE [LARGE SCALE GENOMIC DNA]</scope>
    <source>
        <strain evidence="3">cv. GT1</strain>
        <tissue evidence="2">Leaf</tissue>
    </source>
</reference>
<sequence>MQELKLEYLDLYLIHFPISLIPGEQDFPFEKDELVHMDIKAVWEAMEECQKRGLTKSIGVSNFSCEKLQTLLNMAKIPPAVNQVEMSPLWQQKKLIQFCKEKGVHITAYSPLGAKGTLWGTNQVLENQVLKEIAEARGKTVAQVTYILRKVLTYTVTF</sequence>
<gene>
    <name evidence="2" type="ORF">GH714_036060</name>
</gene>
<feature type="domain" description="NADP-dependent oxidoreductase" evidence="1">
    <location>
        <begin position="2"/>
        <end position="146"/>
    </location>
</feature>
<evidence type="ECO:0000259" key="1">
    <source>
        <dbReference type="Pfam" id="PF00248"/>
    </source>
</evidence>
<comment type="caution">
    <text evidence="2">The sequence shown here is derived from an EMBL/GenBank/DDBJ whole genome shotgun (WGS) entry which is preliminary data.</text>
</comment>
<protein>
    <recommendedName>
        <fullName evidence="1">NADP-dependent oxidoreductase domain-containing protein</fullName>
    </recommendedName>
</protein>
<dbReference type="EMBL" id="JAAGAX010000017">
    <property type="protein sequence ID" value="KAF2286947.1"/>
    <property type="molecule type" value="Genomic_DNA"/>
</dbReference>
<dbReference type="PRINTS" id="PR00069">
    <property type="entry name" value="ALDKETRDTASE"/>
</dbReference>
<dbReference type="InterPro" id="IPR023210">
    <property type="entry name" value="NADP_OxRdtase_dom"/>
</dbReference>
<name>A0A6A6KDT5_HEVBR</name>
<proteinExistence type="predicted"/>
<keyword evidence="3" id="KW-1185">Reference proteome</keyword>
<dbReference type="GO" id="GO:0016491">
    <property type="term" value="F:oxidoreductase activity"/>
    <property type="evidence" value="ECO:0007669"/>
    <property type="project" value="InterPro"/>
</dbReference>
<organism evidence="2 3">
    <name type="scientific">Hevea brasiliensis</name>
    <name type="common">Para rubber tree</name>
    <name type="synonym">Siphonia brasiliensis</name>
    <dbReference type="NCBI Taxonomy" id="3981"/>
    <lineage>
        <taxon>Eukaryota</taxon>
        <taxon>Viridiplantae</taxon>
        <taxon>Streptophyta</taxon>
        <taxon>Embryophyta</taxon>
        <taxon>Tracheophyta</taxon>
        <taxon>Spermatophyta</taxon>
        <taxon>Magnoliopsida</taxon>
        <taxon>eudicotyledons</taxon>
        <taxon>Gunneridae</taxon>
        <taxon>Pentapetalae</taxon>
        <taxon>rosids</taxon>
        <taxon>fabids</taxon>
        <taxon>Malpighiales</taxon>
        <taxon>Euphorbiaceae</taxon>
        <taxon>Crotonoideae</taxon>
        <taxon>Micrandreae</taxon>
        <taxon>Hevea</taxon>
    </lineage>
</organism>
<dbReference type="InterPro" id="IPR020471">
    <property type="entry name" value="AKR"/>
</dbReference>
<evidence type="ECO:0000313" key="2">
    <source>
        <dbReference type="EMBL" id="KAF2286947.1"/>
    </source>
</evidence>
<accession>A0A6A6KDT5</accession>